<dbReference type="AlphaFoldDB" id="A0A2I0B4W9"/>
<reference evidence="2 3" key="1">
    <citation type="journal article" date="2017" name="Nature">
        <title>The Apostasia genome and the evolution of orchids.</title>
        <authorList>
            <person name="Zhang G.Q."/>
            <person name="Liu K.W."/>
            <person name="Li Z."/>
            <person name="Lohaus R."/>
            <person name="Hsiao Y.Y."/>
            <person name="Niu S.C."/>
            <person name="Wang J.Y."/>
            <person name="Lin Y.C."/>
            <person name="Xu Q."/>
            <person name="Chen L.J."/>
            <person name="Yoshida K."/>
            <person name="Fujiwara S."/>
            <person name="Wang Z.W."/>
            <person name="Zhang Y.Q."/>
            <person name="Mitsuda N."/>
            <person name="Wang M."/>
            <person name="Liu G.H."/>
            <person name="Pecoraro L."/>
            <person name="Huang H.X."/>
            <person name="Xiao X.J."/>
            <person name="Lin M."/>
            <person name="Wu X.Y."/>
            <person name="Wu W.L."/>
            <person name="Chen Y.Y."/>
            <person name="Chang S.B."/>
            <person name="Sakamoto S."/>
            <person name="Ohme-Takagi M."/>
            <person name="Yagi M."/>
            <person name="Zeng S.J."/>
            <person name="Shen C.Y."/>
            <person name="Yeh C.M."/>
            <person name="Luo Y.B."/>
            <person name="Tsai W.C."/>
            <person name="Van de Peer Y."/>
            <person name="Liu Z.J."/>
        </authorList>
    </citation>
    <scope>NUCLEOTIDE SEQUENCE [LARGE SCALE GENOMIC DNA]</scope>
    <source>
        <strain evidence="3">cv. Shenzhen</strain>
        <tissue evidence="2">Stem</tissue>
    </source>
</reference>
<evidence type="ECO:0000313" key="3">
    <source>
        <dbReference type="Proteomes" id="UP000236161"/>
    </source>
</evidence>
<proteinExistence type="predicted"/>
<keyword evidence="3" id="KW-1185">Reference proteome</keyword>
<name>A0A2I0B4W9_9ASPA</name>
<feature type="region of interest" description="Disordered" evidence="1">
    <location>
        <begin position="1"/>
        <end position="56"/>
    </location>
</feature>
<dbReference type="Proteomes" id="UP000236161">
    <property type="component" value="Unassembled WGS sequence"/>
</dbReference>
<protein>
    <submittedName>
        <fullName evidence="2">Uncharacterized protein</fullName>
    </submittedName>
</protein>
<organism evidence="2 3">
    <name type="scientific">Apostasia shenzhenica</name>
    <dbReference type="NCBI Taxonomy" id="1088818"/>
    <lineage>
        <taxon>Eukaryota</taxon>
        <taxon>Viridiplantae</taxon>
        <taxon>Streptophyta</taxon>
        <taxon>Embryophyta</taxon>
        <taxon>Tracheophyta</taxon>
        <taxon>Spermatophyta</taxon>
        <taxon>Magnoliopsida</taxon>
        <taxon>Liliopsida</taxon>
        <taxon>Asparagales</taxon>
        <taxon>Orchidaceae</taxon>
        <taxon>Apostasioideae</taxon>
        <taxon>Apostasia</taxon>
    </lineage>
</organism>
<evidence type="ECO:0000256" key="1">
    <source>
        <dbReference type="SAM" id="MobiDB-lite"/>
    </source>
</evidence>
<accession>A0A2I0B4W9</accession>
<sequence>MVARTRRTNSASRSIHAGEPSVWAPDDRASASTSSVMLNLLPPPKAPVSQNFRGCS</sequence>
<dbReference type="EMBL" id="KZ451913">
    <property type="protein sequence ID" value="PKA62844.1"/>
    <property type="molecule type" value="Genomic_DNA"/>
</dbReference>
<gene>
    <name evidence="2" type="ORF">AXF42_Ash019427</name>
</gene>
<evidence type="ECO:0000313" key="2">
    <source>
        <dbReference type="EMBL" id="PKA62844.1"/>
    </source>
</evidence>